<reference evidence="2 3" key="1">
    <citation type="journal article" date="2013" name="Nat. Commun.">
        <title>The evolution and pathogenic mechanisms of the rice sheath blight pathogen.</title>
        <authorList>
            <person name="Zheng A."/>
            <person name="Lin R."/>
            <person name="Xu L."/>
            <person name="Qin P."/>
            <person name="Tang C."/>
            <person name="Ai P."/>
            <person name="Zhang D."/>
            <person name="Liu Y."/>
            <person name="Sun Z."/>
            <person name="Feng H."/>
            <person name="Wang Y."/>
            <person name="Chen Y."/>
            <person name="Liang X."/>
            <person name="Fu R."/>
            <person name="Li Q."/>
            <person name="Zhang J."/>
            <person name="Yu X."/>
            <person name="Xie Z."/>
            <person name="Ding L."/>
            <person name="Guan P."/>
            <person name="Tang J."/>
            <person name="Liang Y."/>
            <person name="Wang S."/>
            <person name="Deng Q."/>
            <person name="Li S."/>
            <person name="Zhu J."/>
            <person name="Wang L."/>
            <person name="Liu H."/>
            <person name="Li P."/>
        </authorList>
    </citation>
    <scope>NUCLEOTIDE SEQUENCE [LARGE SCALE GENOMIC DNA]</scope>
    <source>
        <strain evidence="3">AG-1 IA</strain>
    </source>
</reference>
<evidence type="ECO:0000313" key="3">
    <source>
        <dbReference type="Proteomes" id="UP000011668"/>
    </source>
</evidence>
<dbReference type="AlphaFoldDB" id="L8WGL5"/>
<dbReference type="HOGENOM" id="CLU_2484858_0_0_1"/>
<gene>
    <name evidence="2" type="ORF">AG1IA_10117</name>
</gene>
<sequence>MPFLSSPHHARGSADWSASRPAPRPTPATCSASTPRSTPTPLPAGCDFAKHNPSPFLSMMSTIYSIRICRRHISAHTLLSTDQPLKL</sequence>
<protein>
    <submittedName>
        <fullName evidence="2">Uncharacterized protein</fullName>
    </submittedName>
</protein>
<dbReference type="Proteomes" id="UP000011668">
    <property type="component" value="Unassembled WGS sequence"/>
</dbReference>
<feature type="region of interest" description="Disordered" evidence="1">
    <location>
        <begin position="1"/>
        <end position="45"/>
    </location>
</feature>
<evidence type="ECO:0000313" key="2">
    <source>
        <dbReference type="EMBL" id="ELU35852.1"/>
    </source>
</evidence>
<feature type="compositionally biased region" description="Low complexity" evidence="1">
    <location>
        <begin position="17"/>
        <end position="39"/>
    </location>
</feature>
<accession>L8WGL5</accession>
<keyword evidence="3" id="KW-1185">Reference proteome</keyword>
<dbReference type="EMBL" id="AFRT01005103">
    <property type="protein sequence ID" value="ELU35852.1"/>
    <property type="molecule type" value="Genomic_DNA"/>
</dbReference>
<organism evidence="2 3">
    <name type="scientific">Thanatephorus cucumeris (strain AG1-IA)</name>
    <name type="common">Rice sheath blight fungus</name>
    <name type="synonym">Rhizoctonia solani</name>
    <dbReference type="NCBI Taxonomy" id="983506"/>
    <lineage>
        <taxon>Eukaryota</taxon>
        <taxon>Fungi</taxon>
        <taxon>Dikarya</taxon>
        <taxon>Basidiomycota</taxon>
        <taxon>Agaricomycotina</taxon>
        <taxon>Agaricomycetes</taxon>
        <taxon>Cantharellales</taxon>
        <taxon>Ceratobasidiaceae</taxon>
        <taxon>Rhizoctonia</taxon>
        <taxon>Rhizoctonia solani AG-1</taxon>
    </lineage>
</organism>
<comment type="caution">
    <text evidence="2">The sequence shown here is derived from an EMBL/GenBank/DDBJ whole genome shotgun (WGS) entry which is preliminary data.</text>
</comment>
<name>L8WGL5_THACA</name>
<proteinExistence type="predicted"/>
<evidence type="ECO:0000256" key="1">
    <source>
        <dbReference type="SAM" id="MobiDB-lite"/>
    </source>
</evidence>